<dbReference type="GO" id="GO:0005509">
    <property type="term" value="F:calcium ion binding"/>
    <property type="evidence" value="ECO:0007669"/>
    <property type="project" value="InterPro"/>
</dbReference>
<keyword evidence="2" id="KW-0479">Metal-binding</keyword>
<keyword evidence="6" id="KW-0106">Calcium</keyword>
<evidence type="ECO:0000256" key="10">
    <source>
        <dbReference type="ARBA" id="ARBA00063143"/>
    </source>
</evidence>
<evidence type="ECO:0000256" key="3">
    <source>
        <dbReference type="ARBA" id="ARBA00022729"/>
    </source>
</evidence>
<evidence type="ECO:0000256" key="11">
    <source>
        <dbReference type="ARBA" id="ARBA00072696"/>
    </source>
</evidence>
<reference evidence="16" key="1">
    <citation type="submission" date="2016-04" db="UniProtKB">
        <authorList>
            <consortium name="WormBaseParasite"/>
        </authorList>
    </citation>
    <scope>IDENTIFICATION</scope>
</reference>
<dbReference type="FunFam" id="1.10.238.10:FF:000104">
    <property type="entry name" value="calumenin isoform X1"/>
    <property type="match status" value="1"/>
</dbReference>
<dbReference type="WBParaSite" id="NBR_0000873001-mRNA-1">
    <property type="protein sequence ID" value="NBR_0000873001-mRNA-1"/>
    <property type="gene ID" value="NBR_0000873001"/>
</dbReference>
<dbReference type="AlphaFoldDB" id="A0A158QYM7"/>
<comment type="subcellular location">
    <subcellularLocation>
        <location evidence="1">Endoplasmic reticulum lumen</location>
    </subcellularLocation>
</comment>
<evidence type="ECO:0000256" key="2">
    <source>
        <dbReference type="ARBA" id="ARBA00022723"/>
    </source>
</evidence>
<feature type="domain" description="EF-hand" evidence="13">
    <location>
        <begin position="180"/>
        <end position="208"/>
    </location>
</feature>
<dbReference type="GO" id="GO:0005788">
    <property type="term" value="C:endoplasmic reticulum lumen"/>
    <property type="evidence" value="ECO:0007669"/>
    <property type="project" value="UniProtKB-SubCell"/>
</dbReference>
<accession>A0A158QYM7</accession>
<dbReference type="SUPFAM" id="SSF47473">
    <property type="entry name" value="EF-hand"/>
    <property type="match status" value="2"/>
</dbReference>
<keyword evidence="8" id="KW-0143">Chaperone</keyword>
<feature type="domain" description="EF-hand" evidence="13">
    <location>
        <begin position="19"/>
        <end position="54"/>
    </location>
</feature>
<dbReference type="Proteomes" id="UP000271162">
    <property type="component" value="Unassembled WGS sequence"/>
</dbReference>
<reference evidence="14 15" key="2">
    <citation type="submission" date="2018-11" db="EMBL/GenBank/DDBJ databases">
        <authorList>
            <consortium name="Pathogen Informatics"/>
        </authorList>
    </citation>
    <scope>NUCLEOTIDE SEQUENCE [LARGE SCALE GENOMIC DNA]</scope>
</reference>
<keyword evidence="4" id="KW-0677">Repeat</keyword>
<dbReference type="PROSITE" id="PS00018">
    <property type="entry name" value="EF_HAND_1"/>
    <property type="match status" value="5"/>
</dbReference>
<evidence type="ECO:0000256" key="1">
    <source>
        <dbReference type="ARBA" id="ARBA00004319"/>
    </source>
</evidence>
<evidence type="ECO:0000313" key="16">
    <source>
        <dbReference type="WBParaSite" id="NBR_0000873001-mRNA-1"/>
    </source>
</evidence>
<evidence type="ECO:0000259" key="13">
    <source>
        <dbReference type="PROSITE" id="PS50222"/>
    </source>
</evidence>
<proteinExistence type="predicted"/>
<evidence type="ECO:0000256" key="4">
    <source>
        <dbReference type="ARBA" id="ARBA00022737"/>
    </source>
</evidence>
<evidence type="ECO:0000256" key="7">
    <source>
        <dbReference type="ARBA" id="ARBA00023180"/>
    </source>
</evidence>
<dbReference type="PANTHER" id="PTHR10827:SF95">
    <property type="entry name" value="LD34388P"/>
    <property type="match status" value="1"/>
</dbReference>
<dbReference type="SMART" id="SM00054">
    <property type="entry name" value="EFh"/>
    <property type="match status" value="6"/>
</dbReference>
<dbReference type="InterPro" id="IPR002048">
    <property type="entry name" value="EF_hand_dom"/>
</dbReference>
<protein>
    <recommendedName>
        <fullName evidence="11">Reticulocalbin-3</fullName>
    </recommendedName>
</protein>
<dbReference type="PANTHER" id="PTHR10827">
    <property type="entry name" value="RETICULOCALBIN"/>
    <property type="match status" value="1"/>
</dbReference>
<comment type="subunit">
    <text evidence="10">Interacts with PCSK6 (immature form including the propeptide); probably involved in the maturation and the secretion of PCSK6.</text>
</comment>
<comment type="function">
    <text evidence="9">Probable molecular chaperone assisting protein biosynthesis and transport in the endoplasmic reticulum. Required for the proper biosynthesis and transport of pulmonary surfactant-associated protein A/SP-A, pulmonary surfactant-associated protein D/SP-D and the lipid transporter ABCA3. By regulating both the proper expression and the degradation through the endoplasmic reticulum-associated protein degradation pathway of these proteins plays a crucial role in pulmonary surfactant homeostasis. Has an anti-fibrotic activity by negatively regulating the secretion of type I and type III collagens. This calcium-binding protein also transiently associates with immature PCSK6 and regulates its secretion.</text>
</comment>
<organism evidence="16">
    <name type="scientific">Nippostrongylus brasiliensis</name>
    <name type="common">Rat hookworm</name>
    <dbReference type="NCBI Taxonomy" id="27835"/>
    <lineage>
        <taxon>Eukaryota</taxon>
        <taxon>Metazoa</taxon>
        <taxon>Ecdysozoa</taxon>
        <taxon>Nematoda</taxon>
        <taxon>Chromadorea</taxon>
        <taxon>Rhabditida</taxon>
        <taxon>Rhabditina</taxon>
        <taxon>Rhabditomorpha</taxon>
        <taxon>Strongyloidea</taxon>
        <taxon>Heligmosomidae</taxon>
        <taxon>Nippostrongylus</taxon>
    </lineage>
</organism>
<dbReference type="GO" id="GO:0015031">
    <property type="term" value="P:protein transport"/>
    <property type="evidence" value="ECO:0007669"/>
    <property type="project" value="UniProtKB-ARBA"/>
</dbReference>
<evidence type="ECO:0000313" key="14">
    <source>
        <dbReference type="EMBL" id="VDL72320.1"/>
    </source>
</evidence>
<evidence type="ECO:0000256" key="5">
    <source>
        <dbReference type="ARBA" id="ARBA00022824"/>
    </source>
</evidence>
<name>A0A158QYM7_NIPBR</name>
<dbReference type="Pfam" id="PF13499">
    <property type="entry name" value="EF-hand_7"/>
    <property type="match status" value="3"/>
</dbReference>
<feature type="region of interest" description="Disordered" evidence="12">
    <location>
        <begin position="1"/>
        <end position="21"/>
    </location>
</feature>
<feature type="domain" description="EF-hand" evidence="13">
    <location>
        <begin position="99"/>
        <end position="134"/>
    </location>
</feature>
<keyword evidence="15" id="KW-1185">Reference proteome</keyword>
<sequence>MFSSSKKVASEFDEMSPEESKKRLRVLANKMDTNNDGFIDDAELTNWVRNSMVSLDNEEVNDRIGEMDRNNDKLVSWEEYMLDAFPDRSLKDLDADDRKLMEEDEMYFKVADQDGDGKLNIAELAAFLNPENYKHMHKVLVDVTMREKDVNKDGAIDLKEFLGEMADNEHSDWHSVEKNKFMSEYDLDGDGVLRGEEVRRWLIPDVDEVAKQESNHLINGADSDKDGKLSIEEVVDAYNLFVGSEATNYGEDLSKIPHSEL</sequence>
<evidence type="ECO:0000256" key="12">
    <source>
        <dbReference type="SAM" id="MobiDB-lite"/>
    </source>
</evidence>
<dbReference type="STRING" id="27835.A0A158QYM7"/>
<keyword evidence="7" id="KW-0325">Glycoprotein</keyword>
<feature type="domain" description="EF-hand" evidence="13">
    <location>
        <begin position="209"/>
        <end position="244"/>
    </location>
</feature>
<evidence type="ECO:0000256" key="9">
    <source>
        <dbReference type="ARBA" id="ARBA00056975"/>
    </source>
</evidence>
<dbReference type="Gene3D" id="1.10.238.10">
    <property type="entry name" value="EF-hand"/>
    <property type="match status" value="3"/>
</dbReference>
<evidence type="ECO:0000256" key="6">
    <source>
        <dbReference type="ARBA" id="ARBA00022837"/>
    </source>
</evidence>
<dbReference type="OMA" id="TWEEYNM"/>
<gene>
    <name evidence="14" type="ORF">NBR_LOCUS8731</name>
</gene>
<dbReference type="PROSITE" id="PS50222">
    <property type="entry name" value="EF_HAND_2"/>
    <property type="match status" value="4"/>
</dbReference>
<evidence type="ECO:0000256" key="8">
    <source>
        <dbReference type="ARBA" id="ARBA00023186"/>
    </source>
</evidence>
<keyword evidence="5" id="KW-0256">Endoplasmic reticulum</keyword>
<dbReference type="EMBL" id="UYSL01020043">
    <property type="protein sequence ID" value="VDL72320.1"/>
    <property type="molecule type" value="Genomic_DNA"/>
</dbReference>
<dbReference type="InterPro" id="IPR018247">
    <property type="entry name" value="EF_Hand_1_Ca_BS"/>
</dbReference>
<dbReference type="InterPro" id="IPR011992">
    <property type="entry name" value="EF-hand-dom_pair"/>
</dbReference>
<keyword evidence="3" id="KW-0732">Signal</keyword>
<evidence type="ECO:0000313" key="15">
    <source>
        <dbReference type="Proteomes" id="UP000271162"/>
    </source>
</evidence>